<evidence type="ECO:0000313" key="1">
    <source>
        <dbReference type="EMBL" id="PNL91915.1"/>
    </source>
</evidence>
<dbReference type="RefSeq" id="WP_083069283.1">
    <property type="nucleotide sequence ID" value="NZ_CBCPHS010000007.1"/>
</dbReference>
<sequence length="99" mass="11358">MPMKIPYSTEEIATWKVSPDDILAVMDLYGVLDHSKLSLKEVQATSLRFIEGDNPIQTDVYYEIDVSEDYIKDARADFEYENNVGNYIYQPDLKISEAA</sequence>
<organism evidence="1 2">
    <name type="scientific">Aerococcus viridans</name>
    <dbReference type="NCBI Taxonomy" id="1377"/>
    <lineage>
        <taxon>Bacteria</taxon>
        <taxon>Bacillati</taxon>
        <taxon>Bacillota</taxon>
        <taxon>Bacilli</taxon>
        <taxon>Lactobacillales</taxon>
        <taxon>Aerococcaceae</taxon>
        <taxon>Aerococcus</taxon>
    </lineage>
</organism>
<dbReference type="Proteomes" id="UP000192813">
    <property type="component" value="Unassembled WGS sequence"/>
</dbReference>
<dbReference type="EMBL" id="NBTM02000001">
    <property type="protein sequence ID" value="PNL91915.1"/>
    <property type="molecule type" value="Genomic_DNA"/>
</dbReference>
<evidence type="ECO:0000313" key="2">
    <source>
        <dbReference type="Proteomes" id="UP000192813"/>
    </source>
</evidence>
<accession>A0A2J9PNJ8</accession>
<protein>
    <submittedName>
        <fullName evidence="1">Uncharacterized protein</fullName>
    </submittedName>
</protein>
<gene>
    <name evidence="1" type="ORF">A6J77_006630</name>
</gene>
<proteinExistence type="predicted"/>
<comment type="caution">
    <text evidence="1">The sequence shown here is derived from an EMBL/GenBank/DDBJ whole genome shotgun (WGS) entry which is preliminary data.</text>
</comment>
<dbReference type="AlphaFoldDB" id="A0A2J9PNJ8"/>
<name>A0A2J9PNJ8_9LACT</name>
<reference evidence="2" key="1">
    <citation type="submission" date="2017-12" db="EMBL/GenBank/DDBJ databases">
        <title>FDA dAtabase for Regulatory Grade micrObial Sequences (FDA-ARGOS): Supporting development and validation of Infectious Disease Dx tests.</title>
        <authorList>
            <person name="Hoffmann M."/>
            <person name="Allard M."/>
            <person name="Evans P."/>
            <person name="Brown E."/>
            <person name="Tallon L."/>
            <person name="Sadzewicz L."/>
            <person name="Sengamalay N."/>
            <person name="Ott S."/>
            <person name="Godinez A."/>
            <person name="Nagaraj S."/>
            <person name="Vavikolanu K."/>
            <person name="Aluvathingal J."/>
            <person name="Nadendla S."/>
            <person name="Sichtig H."/>
        </authorList>
    </citation>
    <scope>NUCLEOTIDE SEQUENCE [LARGE SCALE GENOMIC DNA]</scope>
    <source>
        <strain evidence="2">FDAARGOS_249</strain>
    </source>
</reference>